<name>K5XKY0_AGABU</name>
<evidence type="ECO:0000313" key="17">
    <source>
        <dbReference type="Proteomes" id="UP000008493"/>
    </source>
</evidence>
<comment type="similarity">
    <text evidence="3 13">Belongs to the cytochrome P450 family.</text>
</comment>
<dbReference type="Pfam" id="PF00067">
    <property type="entry name" value="p450"/>
    <property type="match status" value="1"/>
</dbReference>
<evidence type="ECO:0000256" key="11">
    <source>
        <dbReference type="ARBA" id="ARBA00023136"/>
    </source>
</evidence>
<evidence type="ECO:0000256" key="15">
    <source>
        <dbReference type="SAM" id="Phobius"/>
    </source>
</evidence>
<proteinExistence type="inferred from homology"/>
<evidence type="ECO:0000256" key="4">
    <source>
        <dbReference type="ARBA" id="ARBA00022617"/>
    </source>
</evidence>
<dbReference type="SUPFAM" id="SSF48264">
    <property type="entry name" value="Cytochrome P450"/>
    <property type="match status" value="1"/>
</dbReference>
<dbReference type="InterPro" id="IPR017972">
    <property type="entry name" value="Cyt_P450_CS"/>
</dbReference>
<evidence type="ECO:0000256" key="10">
    <source>
        <dbReference type="ARBA" id="ARBA00023033"/>
    </source>
</evidence>
<organism evidence="16 17">
    <name type="scientific">Agaricus bisporus var. burnettii (strain JB137-S8 / ATCC MYA-4627 / FGSC 10392)</name>
    <name type="common">White button mushroom</name>
    <dbReference type="NCBI Taxonomy" id="597362"/>
    <lineage>
        <taxon>Eukaryota</taxon>
        <taxon>Fungi</taxon>
        <taxon>Dikarya</taxon>
        <taxon>Basidiomycota</taxon>
        <taxon>Agaricomycotina</taxon>
        <taxon>Agaricomycetes</taxon>
        <taxon>Agaricomycetidae</taxon>
        <taxon>Agaricales</taxon>
        <taxon>Agaricineae</taxon>
        <taxon>Agaricaceae</taxon>
        <taxon>Agaricus</taxon>
    </lineage>
</organism>
<dbReference type="eggNOG" id="KOG0156">
    <property type="taxonomic scope" value="Eukaryota"/>
</dbReference>
<dbReference type="GO" id="GO:0004497">
    <property type="term" value="F:monooxygenase activity"/>
    <property type="evidence" value="ECO:0007669"/>
    <property type="project" value="UniProtKB-KW"/>
</dbReference>
<dbReference type="OrthoDB" id="1844152at2759"/>
<keyword evidence="11 15" id="KW-0472">Membrane</keyword>
<dbReference type="PROSITE" id="PS00086">
    <property type="entry name" value="CYTOCHROME_P450"/>
    <property type="match status" value="1"/>
</dbReference>
<dbReference type="OMA" id="FLQFGYG"/>
<dbReference type="PRINTS" id="PR00465">
    <property type="entry name" value="EP450IV"/>
</dbReference>
<dbReference type="PANTHER" id="PTHR46206:SF5">
    <property type="entry name" value="P450, PUTATIVE (EUROFUNG)-RELATED"/>
    <property type="match status" value="1"/>
</dbReference>
<dbReference type="GO" id="GO:0016020">
    <property type="term" value="C:membrane"/>
    <property type="evidence" value="ECO:0007669"/>
    <property type="project" value="UniProtKB-SubCell"/>
</dbReference>
<dbReference type="EMBL" id="JH971385">
    <property type="protein sequence ID" value="EKM84198.1"/>
    <property type="molecule type" value="Genomic_DNA"/>
</dbReference>
<sequence>MDDREPGEIVRGDSEESFLLVYLGLIGFFFCLFWSRRDRAKYNQIPAVGFSGTLFSFISAIKCLHNPVGMLKKAYDRLPGGIFRYPTLSRWIVVVTKPKYVEELRKVSEDELSASQALNEIIQLPYTINSRLLANTELKSLLGAQLMQNLHQTLPEIHSELGKFVSELIPSGDDEWKYIDEVEVLTRLCNRVTNLALVGSSLCRNPEYADLTITATRNLELYGRKLRLLPAILRPLFAFLFTPFPRIRRNLRRMLVSELEGRQENPDESLHNDMITWFLTHDAKAEMPIDELANHILLVNYLAVHPMSTIMIRAFRNLARYPEYAREMRLEVERIHRRDGWSKSAIDKMQRVDSFLKETMRLETDTTNASYPCLSMARVALRTITFSSGATLPPNTLLFTGSQLIHSDKRHYSEPDVFKPSRFASSSHSSDSFTSSKATSSSEPFISVPASLTLPATSSTFLAWGHGKHACPGRFFASSVMKLMLAYFVLNFDFQLPPLLDDTHAEGDKKEEGKILWIEVKRRQHRPA</sequence>
<evidence type="ECO:0000313" key="16">
    <source>
        <dbReference type="EMBL" id="EKM84198.1"/>
    </source>
</evidence>
<dbReference type="CDD" id="cd11041">
    <property type="entry name" value="CYP503A1-like"/>
    <property type="match status" value="1"/>
</dbReference>
<feature type="compositionally biased region" description="Low complexity" evidence="14">
    <location>
        <begin position="423"/>
        <end position="442"/>
    </location>
</feature>
<keyword evidence="5 15" id="KW-0812">Transmembrane</keyword>
<feature type="binding site" description="axial binding residue" evidence="12">
    <location>
        <position position="471"/>
    </location>
    <ligand>
        <name>heme</name>
        <dbReference type="ChEBI" id="CHEBI:30413"/>
    </ligand>
    <ligandPart>
        <name>Fe</name>
        <dbReference type="ChEBI" id="CHEBI:18248"/>
    </ligandPart>
</feature>
<dbReference type="AlphaFoldDB" id="K5XKY0"/>
<evidence type="ECO:0000256" key="6">
    <source>
        <dbReference type="ARBA" id="ARBA00022723"/>
    </source>
</evidence>
<dbReference type="Gene3D" id="1.10.630.10">
    <property type="entry name" value="Cytochrome P450"/>
    <property type="match status" value="1"/>
</dbReference>
<evidence type="ECO:0000256" key="9">
    <source>
        <dbReference type="ARBA" id="ARBA00023004"/>
    </source>
</evidence>
<evidence type="ECO:0000256" key="14">
    <source>
        <dbReference type="SAM" id="MobiDB-lite"/>
    </source>
</evidence>
<dbReference type="KEGG" id="abp:AGABI1DRAFT124521"/>
<dbReference type="InterPro" id="IPR001128">
    <property type="entry name" value="Cyt_P450"/>
</dbReference>
<keyword evidence="6 12" id="KW-0479">Metal-binding</keyword>
<evidence type="ECO:0000256" key="5">
    <source>
        <dbReference type="ARBA" id="ARBA00022692"/>
    </source>
</evidence>
<keyword evidence="7 15" id="KW-1133">Transmembrane helix</keyword>
<evidence type="ECO:0000256" key="12">
    <source>
        <dbReference type="PIRSR" id="PIRSR602403-1"/>
    </source>
</evidence>
<evidence type="ECO:0000256" key="13">
    <source>
        <dbReference type="RuleBase" id="RU000461"/>
    </source>
</evidence>
<evidence type="ECO:0000256" key="3">
    <source>
        <dbReference type="ARBA" id="ARBA00010617"/>
    </source>
</evidence>
<keyword evidence="10 13" id="KW-0503">Monooxygenase</keyword>
<dbReference type="HOGENOM" id="CLU_022195_9_2_1"/>
<dbReference type="Proteomes" id="UP000008493">
    <property type="component" value="Unassembled WGS sequence"/>
</dbReference>
<comment type="cofactor">
    <cofactor evidence="1 12">
        <name>heme</name>
        <dbReference type="ChEBI" id="CHEBI:30413"/>
    </cofactor>
</comment>
<evidence type="ECO:0000256" key="1">
    <source>
        <dbReference type="ARBA" id="ARBA00001971"/>
    </source>
</evidence>
<keyword evidence="8 13" id="KW-0560">Oxidoreductase</keyword>
<keyword evidence="4 12" id="KW-0349">Heme</keyword>
<dbReference type="GO" id="GO:0016705">
    <property type="term" value="F:oxidoreductase activity, acting on paired donors, with incorporation or reduction of molecular oxygen"/>
    <property type="evidence" value="ECO:0007669"/>
    <property type="project" value="InterPro"/>
</dbReference>
<dbReference type="InterPro" id="IPR036396">
    <property type="entry name" value="Cyt_P450_sf"/>
</dbReference>
<dbReference type="PANTHER" id="PTHR46206">
    <property type="entry name" value="CYTOCHROME P450"/>
    <property type="match status" value="1"/>
</dbReference>
<evidence type="ECO:0000256" key="2">
    <source>
        <dbReference type="ARBA" id="ARBA00004370"/>
    </source>
</evidence>
<evidence type="ECO:0000256" key="8">
    <source>
        <dbReference type="ARBA" id="ARBA00023002"/>
    </source>
</evidence>
<protein>
    <recommendedName>
        <fullName evidence="18">Cytochrome P450</fullName>
    </recommendedName>
</protein>
<dbReference type="GO" id="GO:0005506">
    <property type="term" value="F:iron ion binding"/>
    <property type="evidence" value="ECO:0007669"/>
    <property type="project" value="InterPro"/>
</dbReference>
<evidence type="ECO:0000256" key="7">
    <source>
        <dbReference type="ARBA" id="ARBA00022989"/>
    </source>
</evidence>
<reference evidence="17" key="1">
    <citation type="journal article" date="2012" name="Proc. Natl. Acad. Sci. U.S.A.">
        <title>Genome sequence of the button mushroom Agaricus bisporus reveals mechanisms governing adaptation to a humic-rich ecological niche.</title>
        <authorList>
            <person name="Morin E."/>
            <person name="Kohler A."/>
            <person name="Baker A.R."/>
            <person name="Foulongne-Oriol M."/>
            <person name="Lombard V."/>
            <person name="Nagy L.G."/>
            <person name="Ohm R.A."/>
            <person name="Patyshakuliyeva A."/>
            <person name="Brun A."/>
            <person name="Aerts A.L."/>
            <person name="Bailey A.M."/>
            <person name="Billette C."/>
            <person name="Coutinho P.M."/>
            <person name="Deakin G."/>
            <person name="Doddapaneni H."/>
            <person name="Floudas D."/>
            <person name="Grimwood J."/>
            <person name="Hilden K."/>
            <person name="Kuees U."/>
            <person name="LaButti K.M."/>
            <person name="Lapidus A."/>
            <person name="Lindquist E.A."/>
            <person name="Lucas S.M."/>
            <person name="Murat C."/>
            <person name="Riley R.W."/>
            <person name="Salamov A.A."/>
            <person name="Schmutz J."/>
            <person name="Subramanian V."/>
            <person name="Woesten H.A.B."/>
            <person name="Xu J."/>
            <person name="Eastwood D.C."/>
            <person name="Foster G.D."/>
            <person name="Sonnenberg A.S."/>
            <person name="Cullen D."/>
            <person name="de Vries R.P."/>
            <person name="Lundell T."/>
            <person name="Hibbett D.S."/>
            <person name="Henrissat B."/>
            <person name="Burton K.S."/>
            <person name="Kerrigan R.W."/>
            <person name="Challen M.P."/>
            <person name="Grigoriev I.V."/>
            <person name="Martin F."/>
        </authorList>
    </citation>
    <scope>NUCLEOTIDE SEQUENCE [LARGE SCALE GENOMIC DNA]</scope>
    <source>
        <strain evidence="17">JB137-S8 / ATCC MYA-4627 / FGSC 10392</strain>
    </source>
</reference>
<dbReference type="InterPro" id="IPR002403">
    <property type="entry name" value="Cyt_P450_E_grp-IV"/>
</dbReference>
<dbReference type="RefSeq" id="XP_007325858.1">
    <property type="nucleotide sequence ID" value="XM_007325796.1"/>
</dbReference>
<feature type="region of interest" description="Disordered" evidence="14">
    <location>
        <begin position="423"/>
        <end position="443"/>
    </location>
</feature>
<dbReference type="GO" id="GO:0020037">
    <property type="term" value="F:heme binding"/>
    <property type="evidence" value="ECO:0007669"/>
    <property type="project" value="InterPro"/>
</dbReference>
<gene>
    <name evidence="16" type="ORF">AGABI1DRAFT_124521</name>
</gene>
<comment type="subcellular location">
    <subcellularLocation>
        <location evidence="2">Membrane</location>
    </subcellularLocation>
</comment>
<keyword evidence="9 12" id="KW-0408">Iron</keyword>
<dbReference type="InParanoid" id="K5XKY0"/>
<accession>K5XKY0</accession>
<evidence type="ECO:0008006" key="18">
    <source>
        <dbReference type="Google" id="ProtNLM"/>
    </source>
</evidence>
<dbReference type="GeneID" id="18826158"/>
<feature type="transmembrane region" description="Helical" evidence="15">
    <location>
        <begin position="17"/>
        <end position="35"/>
    </location>
</feature>
<keyword evidence="17" id="KW-1185">Reference proteome</keyword>